<keyword evidence="4 5" id="KW-0472">Membrane</keyword>
<protein>
    <recommendedName>
        <fullName evidence="5">Inner membrane-spanning protein YciB</fullName>
    </recommendedName>
</protein>
<dbReference type="Proteomes" id="UP000253370">
    <property type="component" value="Unassembled WGS sequence"/>
</dbReference>
<dbReference type="OrthoDB" id="9788219at2"/>
<keyword evidence="5" id="KW-0997">Cell inner membrane</keyword>
<name>A0A365UC40_9RHOB</name>
<dbReference type="HAMAP" id="MF_00189">
    <property type="entry name" value="YciB"/>
    <property type="match status" value="1"/>
</dbReference>
<organism evidence="6 7">
    <name type="scientific">Rhodosalinus halophilus</name>
    <dbReference type="NCBI Taxonomy" id="2259333"/>
    <lineage>
        <taxon>Bacteria</taxon>
        <taxon>Pseudomonadati</taxon>
        <taxon>Pseudomonadota</taxon>
        <taxon>Alphaproteobacteria</taxon>
        <taxon>Rhodobacterales</taxon>
        <taxon>Paracoccaceae</taxon>
        <taxon>Rhodosalinus</taxon>
    </lineage>
</organism>
<sequence>MAENRSTDPKPISPWLKQTLELGPPLLFFVIYLRLRDEVFTFGGAEYSGFIVATVAFVPILLAAMGALWWLTGKLSRMQVFTALMVVVFGALTAWFNDERFFKMKTTIVYGFFAALLGLGLLLGRSLLAYVLSEALPMTQEGWMILTRRLTGMFAALAAGNEVVWRTMSTDTWVKIETFGFPLLLFAFLWWQIVALQHHIEDEGKG</sequence>
<comment type="function">
    <text evidence="5">Plays a role in cell envelope biogenesis, maintenance of cell envelope integrity and membrane homeostasis.</text>
</comment>
<proteinExistence type="inferred from homology"/>
<comment type="subcellular location">
    <subcellularLocation>
        <location evidence="5">Cell inner membrane</location>
        <topology evidence="5">Multi-pass membrane protein</topology>
    </subcellularLocation>
</comment>
<evidence type="ECO:0000313" key="6">
    <source>
        <dbReference type="EMBL" id="RBI86987.1"/>
    </source>
</evidence>
<dbReference type="InterPro" id="IPR006008">
    <property type="entry name" value="YciB"/>
</dbReference>
<evidence type="ECO:0000256" key="1">
    <source>
        <dbReference type="ARBA" id="ARBA00022475"/>
    </source>
</evidence>
<dbReference type="EMBL" id="QNTQ01000002">
    <property type="protein sequence ID" value="RBI86987.1"/>
    <property type="molecule type" value="Genomic_DNA"/>
</dbReference>
<evidence type="ECO:0000313" key="7">
    <source>
        <dbReference type="Proteomes" id="UP000253370"/>
    </source>
</evidence>
<dbReference type="GO" id="GO:0005886">
    <property type="term" value="C:plasma membrane"/>
    <property type="evidence" value="ECO:0007669"/>
    <property type="project" value="UniProtKB-SubCell"/>
</dbReference>
<feature type="transmembrane region" description="Helical" evidence="5">
    <location>
        <begin position="108"/>
        <end position="131"/>
    </location>
</feature>
<comment type="similarity">
    <text evidence="5">Belongs to the YciB family.</text>
</comment>
<gene>
    <name evidence="5" type="primary">yciB</name>
    <name evidence="6" type="ORF">DRV85_02360</name>
</gene>
<feature type="transmembrane region" description="Helical" evidence="5">
    <location>
        <begin position="176"/>
        <end position="193"/>
    </location>
</feature>
<dbReference type="RefSeq" id="WP_113287835.1">
    <property type="nucleotide sequence ID" value="NZ_QNTQ01000002.1"/>
</dbReference>
<comment type="caution">
    <text evidence="6">The sequence shown here is derived from an EMBL/GenBank/DDBJ whole genome shotgun (WGS) entry which is preliminary data.</text>
</comment>
<evidence type="ECO:0000256" key="5">
    <source>
        <dbReference type="HAMAP-Rule" id="MF_00189"/>
    </source>
</evidence>
<keyword evidence="3 5" id="KW-1133">Transmembrane helix</keyword>
<evidence type="ECO:0000256" key="3">
    <source>
        <dbReference type="ARBA" id="ARBA00022989"/>
    </source>
</evidence>
<keyword evidence="7" id="KW-1185">Reference proteome</keyword>
<reference evidence="6 7" key="1">
    <citation type="submission" date="2018-07" db="EMBL/GenBank/DDBJ databases">
        <title>Rhodosalinus sp. strain E84T genomic sequence and assembly.</title>
        <authorList>
            <person name="Liu Z.-W."/>
            <person name="Lu D.-C."/>
        </authorList>
    </citation>
    <scope>NUCLEOTIDE SEQUENCE [LARGE SCALE GENOMIC DNA]</scope>
    <source>
        <strain evidence="6 7">E84</strain>
    </source>
</reference>
<evidence type="ECO:0000256" key="2">
    <source>
        <dbReference type="ARBA" id="ARBA00022692"/>
    </source>
</evidence>
<feature type="transmembrane region" description="Helical" evidence="5">
    <location>
        <begin position="143"/>
        <end position="164"/>
    </location>
</feature>
<dbReference type="PANTHER" id="PTHR36917:SF1">
    <property type="entry name" value="INNER MEMBRANE-SPANNING PROTEIN YCIB"/>
    <property type="match status" value="1"/>
</dbReference>
<dbReference type="Pfam" id="PF04279">
    <property type="entry name" value="IspA"/>
    <property type="match status" value="1"/>
</dbReference>
<dbReference type="AlphaFoldDB" id="A0A365UC40"/>
<accession>A0A365UC40</accession>
<feature type="transmembrane region" description="Helical" evidence="5">
    <location>
        <begin position="47"/>
        <end position="72"/>
    </location>
</feature>
<dbReference type="PANTHER" id="PTHR36917">
    <property type="entry name" value="INTRACELLULAR SEPTATION PROTEIN A-RELATED"/>
    <property type="match status" value="1"/>
</dbReference>
<evidence type="ECO:0000256" key="4">
    <source>
        <dbReference type="ARBA" id="ARBA00023136"/>
    </source>
</evidence>
<keyword evidence="2 5" id="KW-0812">Transmembrane</keyword>
<feature type="transmembrane region" description="Helical" evidence="5">
    <location>
        <begin position="78"/>
        <end position="96"/>
    </location>
</feature>
<keyword evidence="1 5" id="KW-1003">Cell membrane</keyword>